<dbReference type="CDD" id="cd12148">
    <property type="entry name" value="fungal_TF_MHR"/>
    <property type="match status" value="1"/>
</dbReference>
<dbReference type="AlphaFoldDB" id="A0A395GPE8"/>
<dbReference type="GO" id="GO:0005634">
    <property type="term" value="C:nucleus"/>
    <property type="evidence" value="ECO:0007669"/>
    <property type="project" value="UniProtKB-SubCell"/>
</dbReference>
<organism evidence="9 10">
    <name type="scientific">Aspergillus ibericus CBS 121593</name>
    <dbReference type="NCBI Taxonomy" id="1448316"/>
    <lineage>
        <taxon>Eukaryota</taxon>
        <taxon>Fungi</taxon>
        <taxon>Dikarya</taxon>
        <taxon>Ascomycota</taxon>
        <taxon>Pezizomycotina</taxon>
        <taxon>Eurotiomycetes</taxon>
        <taxon>Eurotiomycetidae</taxon>
        <taxon>Eurotiales</taxon>
        <taxon>Aspergillaceae</taxon>
        <taxon>Aspergillus</taxon>
        <taxon>Aspergillus subgen. Circumdati</taxon>
    </lineage>
</organism>
<name>A0A395GPE8_9EURO</name>
<dbReference type="GO" id="GO:0006351">
    <property type="term" value="P:DNA-templated transcription"/>
    <property type="evidence" value="ECO:0007669"/>
    <property type="project" value="InterPro"/>
</dbReference>
<dbReference type="PANTHER" id="PTHR46910:SF3">
    <property type="entry name" value="HALOTOLERANCE PROTEIN 9-RELATED"/>
    <property type="match status" value="1"/>
</dbReference>
<keyword evidence="3" id="KW-0805">Transcription regulation</keyword>
<evidence type="ECO:0000256" key="6">
    <source>
        <dbReference type="ARBA" id="ARBA00023242"/>
    </source>
</evidence>
<dbReference type="InterPro" id="IPR050987">
    <property type="entry name" value="AtrR-like"/>
</dbReference>
<dbReference type="GeneID" id="37225097"/>
<feature type="region of interest" description="Disordered" evidence="7">
    <location>
        <begin position="1"/>
        <end position="25"/>
    </location>
</feature>
<accession>A0A395GPE8</accession>
<dbReference type="SMART" id="SM00906">
    <property type="entry name" value="Fungal_trans"/>
    <property type="match status" value="1"/>
</dbReference>
<keyword evidence="2" id="KW-0479">Metal-binding</keyword>
<dbReference type="GO" id="GO:0008270">
    <property type="term" value="F:zinc ion binding"/>
    <property type="evidence" value="ECO:0007669"/>
    <property type="project" value="InterPro"/>
</dbReference>
<dbReference type="GO" id="GO:0003700">
    <property type="term" value="F:DNA-binding transcription factor activity"/>
    <property type="evidence" value="ECO:0007669"/>
    <property type="project" value="InterPro"/>
</dbReference>
<evidence type="ECO:0000256" key="5">
    <source>
        <dbReference type="ARBA" id="ARBA00023163"/>
    </source>
</evidence>
<dbReference type="InterPro" id="IPR007219">
    <property type="entry name" value="XnlR_reg_dom"/>
</dbReference>
<evidence type="ECO:0000313" key="9">
    <source>
        <dbReference type="EMBL" id="RAK97349.1"/>
    </source>
</evidence>
<evidence type="ECO:0000259" key="8">
    <source>
        <dbReference type="SMART" id="SM00906"/>
    </source>
</evidence>
<evidence type="ECO:0000256" key="1">
    <source>
        <dbReference type="ARBA" id="ARBA00004123"/>
    </source>
</evidence>
<comment type="subcellular location">
    <subcellularLocation>
        <location evidence="1">Nucleus</location>
    </subcellularLocation>
</comment>
<evidence type="ECO:0000256" key="7">
    <source>
        <dbReference type="SAM" id="MobiDB-lite"/>
    </source>
</evidence>
<dbReference type="Proteomes" id="UP000249402">
    <property type="component" value="Unassembled WGS sequence"/>
</dbReference>
<sequence>MSTDSDNAASTSTVLPPGSKSPPPVRDVTHIMLSGLKDENTRSLLRSNVFCHLDNVWSRFFENEKCIQAVEAALVEIAELEDTTVSEVQAPPAIPNETASSWINKYYDTYQFEGFRIPFERSFILSISDLLDSPHVQFDSTIQLVYYNVLFQGLLLDSEPHPNKGSIIQLLCRKSMDLTESWLSQIKNTPADLFTAFFMMSMALESCNSELSWKILGHACAIARALGYFSVDADQSTHNSPASLINAPSEPEIEIEKNRKRFEFWHLLRTDCLFRLSFGKPALIAEGSWAVNFPDPSITGVDDESTRFVQIHFLASMRLTLVLLRYLDLVDVESGLSTSQYDETIDGLIKEVQTIMSDWTPEELLTTTTNRTDTWFCVDILFSSYKMLIVFYQSKKCYQSGQILPYHTVDIARKSLQMSRSIMSSTPQPYWGISLILLHQFIPLFIVSMDMIGSPERHDMELDLDLVAWFNHFVETASQERTELRPLSAILKAMALASRNAKVGSE</sequence>
<dbReference type="VEuPathDB" id="FungiDB:BO80DRAFT_428344"/>
<evidence type="ECO:0000256" key="2">
    <source>
        <dbReference type="ARBA" id="ARBA00022723"/>
    </source>
</evidence>
<protein>
    <submittedName>
        <fullName evidence="9">Fungal-specific transcription factor</fullName>
    </submittedName>
</protein>
<keyword evidence="5" id="KW-0804">Transcription</keyword>
<keyword evidence="10" id="KW-1185">Reference proteome</keyword>
<dbReference type="OrthoDB" id="2740448at2759"/>
<dbReference type="RefSeq" id="XP_025571677.1">
    <property type="nucleotide sequence ID" value="XM_025720232.1"/>
</dbReference>
<evidence type="ECO:0000313" key="10">
    <source>
        <dbReference type="Proteomes" id="UP000249402"/>
    </source>
</evidence>
<evidence type="ECO:0000256" key="4">
    <source>
        <dbReference type="ARBA" id="ARBA00023125"/>
    </source>
</evidence>
<evidence type="ECO:0000256" key="3">
    <source>
        <dbReference type="ARBA" id="ARBA00023015"/>
    </source>
</evidence>
<keyword evidence="6" id="KW-0539">Nucleus</keyword>
<gene>
    <name evidence="9" type="ORF">BO80DRAFT_428344</name>
</gene>
<reference evidence="9 10" key="1">
    <citation type="submission" date="2018-02" db="EMBL/GenBank/DDBJ databases">
        <title>The genomes of Aspergillus section Nigri reveals drivers in fungal speciation.</title>
        <authorList>
            <consortium name="DOE Joint Genome Institute"/>
            <person name="Vesth T.C."/>
            <person name="Nybo J."/>
            <person name="Theobald S."/>
            <person name="Brandl J."/>
            <person name="Frisvad J.C."/>
            <person name="Nielsen K.F."/>
            <person name="Lyhne E.K."/>
            <person name="Kogle M.E."/>
            <person name="Kuo A."/>
            <person name="Riley R."/>
            <person name="Clum A."/>
            <person name="Nolan M."/>
            <person name="Lipzen A."/>
            <person name="Salamov A."/>
            <person name="Henrissat B."/>
            <person name="Wiebenga A."/>
            <person name="De vries R.P."/>
            <person name="Grigoriev I.V."/>
            <person name="Mortensen U.H."/>
            <person name="Andersen M.R."/>
            <person name="Baker S.E."/>
        </authorList>
    </citation>
    <scope>NUCLEOTIDE SEQUENCE [LARGE SCALE GENOMIC DNA]</scope>
    <source>
        <strain evidence="9 10">CBS 121593</strain>
    </source>
</reference>
<feature type="domain" description="Xylanolytic transcriptional activator regulatory" evidence="8">
    <location>
        <begin position="212"/>
        <end position="300"/>
    </location>
</feature>
<feature type="compositionally biased region" description="Low complexity" evidence="7">
    <location>
        <begin position="1"/>
        <end position="13"/>
    </location>
</feature>
<dbReference type="PANTHER" id="PTHR46910">
    <property type="entry name" value="TRANSCRIPTION FACTOR PDR1"/>
    <property type="match status" value="1"/>
</dbReference>
<keyword evidence="4" id="KW-0238">DNA-binding</keyword>
<proteinExistence type="predicted"/>
<dbReference type="GO" id="GO:0003677">
    <property type="term" value="F:DNA binding"/>
    <property type="evidence" value="ECO:0007669"/>
    <property type="project" value="UniProtKB-KW"/>
</dbReference>
<dbReference type="EMBL" id="KZ824464">
    <property type="protein sequence ID" value="RAK97349.1"/>
    <property type="molecule type" value="Genomic_DNA"/>
</dbReference>